<accession>A0A2H3F083</accession>
<evidence type="ECO:0000313" key="3">
    <source>
        <dbReference type="Proteomes" id="UP000217790"/>
    </source>
</evidence>
<dbReference type="PRINTS" id="PR01217">
    <property type="entry name" value="PRICHEXTENSN"/>
</dbReference>
<dbReference type="EMBL" id="KZ293644">
    <property type="protein sequence ID" value="PBL04027.1"/>
    <property type="molecule type" value="Genomic_DNA"/>
</dbReference>
<organism evidence="2 3">
    <name type="scientific">Armillaria gallica</name>
    <name type="common">Bulbous honey fungus</name>
    <name type="synonym">Armillaria bulbosa</name>
    <dbReference type="NCBI Taxonomy" id="47427"/>
    <lineage>
        <taxon>Eukaryota</taxon>
        <taxon>Fungi</taxon>
        <taxon>Dikarya</taxon>
        <taxon>Basidiomycota</taxon>
        <taxon>Agaricomycotina</taxon>
        <taxon>Agaricomycetes</taxon>
        <taxon>Agaricomycetidae</taxon>
        <taxon>Agaricales</taxon>
        <taxon>Marasmiineae</taxon>
        <taxon>Physalacriaceae</taxon>
        <taxon>Armillaria</taxon>
    </lineage>
</organism>
<proteinExistence type="predicted"/>
<reference evidence="3" key="1">
    <citation type="journal article" date="2017" name="Nat. Ecol. Evol.">
        <title>Genome expansion and lineage-specific genetic innovations in the forest pathogenic fungi Armillaria.</title>
        <authorList>
            <person name="Sipos G."/>
            <person name="Prasanna A.N."/>
            <person name="Walter M.C."/>
            <person name="O'Connor E."/>
            <person name="Balint B."/>
            <person name="Krizsan K."/>
            <person name="Kiss B."/>
            <person name="Hess J."/>
            <person name="Varga T."/>
            <person name="Slot J."/>
            <person name="Riley R."/>
            <person name="Boka B."/>
            <person name="Rigling D."/>
            <person name="Barry K."/>
            <person name="Lee J."/>
            <person name="Mihaltcheva S."/>
            <person name="LaButti K."/>
            <person name="Lipzen A."/>
            <person name="Waldron R."/>
            <person name="Moloney N.M."/>
            <person name="Sperisen C."/>
            <person name="Kredics L."/>
            <person name="Vagvoelgyi C."/>
            <person name="Patrignani A."/>
            <person name="Fitzpatrick D."/>
            <person name="Nagy I."/>
            <person name="Doyle S."/>
            <person name="Anderson J.B."/>
            <person name="Grigoriev I.V."/>
            <person name="Gueldener U."/>
            <person name="Muensterkoetter M."/>
            <person name="Nagy L.G."/>
        </authorList>
    </citation>
    <scope>NUCLEOTIDE SEQUENCE [LARGE SCALE GENOMIC DNA]</scope>
    <source>
        <strain evidence="3">Ar21-2</strain>
    </source>
</reference>
<feature type="region of interest" description="Disordered" evidence="1">
    <location>
        <begin position="114"/>
        <end position="191"/>
    </location>
</feature>
<name>A0A2H3F083_ARMGA</name>
<dbReference type="AlphaFoldDB" id="A0A2H3F083"/>
<gene>
    <name evidence="2" type="ORF">ARMGADRAFT_1070518</name>
</gene>
<dbReference type="OMA" id="IFTHICD"/>
<protein>
    <submittedName>
        <fullName evidence="2">Uncharacterized protein</fullName>
    </submittedName>
</protein>
<feature type="compositionally biased region" description="Polar residues" evidence="1">
    <location>
        <begin position="114"/>
        <end position="126"/>
    </location>
</feature>
<evidence type="ECO:0000256" key="1">
    <source>
        <dbReference type="SAM" id="MobiDB-lite"/>
    </source>
</evidence>
<dbReference type="STRING" id="47427.A0A2H3F083"/>
<evidence type="ECO:0000313" key="2">
    <source>
        <dbReference type="EMBL" id="PBL04027.1"/>
    </source>
</evidence>
<sequence length="264" mass="29428">MSEQQSQQFNHLVDGLHQILGPSTSFGDSAMVMSQSFQAYQGYMHPGSMYASQSTPQFPYPPTYGQNFPSQFMFYPSVSNPYMNPFNDPSNTYQTVPPPHYIPTFPSQTTYQYRNNPLNTLQTGMQDTIPPPDRAPPIPSHPNCSPLPQPPPPPPPPPPNIPIPPAPAPPPPPNNVPNTAPPPYPHIQPNAPVQQYHNIQPQIQYIYLPTPHTNTLENNVPQTSHIPELKTQADWAAWYHGVQNLLMSRAIFTHICDPPALHIA</sequence>
<dbReference type="Proteomes" id="UP000217790">
    <property type="component" value="Unassembled WGS sequence"/>
</dbReference>
<dbReference type="OrthoDB" id="10459926at2759"/>
<feature type="compositionally biased region" description="Pro residues" evidence="1">
    <location>
        <begin position="129"/>
        <end position="186"/>
    </location>
</feature>
<dbReference type="InParanoid" id="A0A2H3F083"/>
<keyword evidence="3" id="KW-1185">Reference proteome</keyword>